<dbReference type="PROSITE" id="PS50893">
    <property type="entry name" value="ABC_TRANSPORTER_2"/>
    <property type="match status" value="1"/>
</dbReference>
<evidence type="ECO:0000256" key="8">
    <source>
        <dbReference type="ARBA" id="ARBA00022967"/>
    </source>
</evidence>
<dbReference type="Pfam" id="PF00005">
    <property type="entry name" value="ABC_tran"/>
    <property type="match status" value="1"/>
</dbReference>
<gene>
    <name evidence="17" type="ORF">SAMN05443637_105234</name>
</gene>
<dbReference type="InterPro" id="IPR027417">
    <property type="entry name" value="P-loop_NTPase"/>
</dbReference>
<keyword evidence="9" id="KW-0406">Ion transport</keyword>
<dbReference type="PANTHER" id="PTHR43297:SF13">
    <property type="entry name" value="NICKEL ABC TRANSPORTER, ATP-BINDING PROTEIN"/>
    <property type="match status" value="1"/>
</dbReference>
<keyword evidence="3" id="KW-0813">Transport</keyword>
<evidence type="ECO:0000313" key="17">
    <source>
        <dbReference type="EMBL" id="SHK37720.1"/>
    </source>
</evidence>
<evidence type="ECO:0000256" key="1">
    <source>
        <dbReference type="ARBA" id="ARBA00004202"/>
    </source>
</evidence>
<dbReference type="Proteomes" id="UP000184363">
    <property type="component" value="Unassembled WGS sequence"/>
</dbReference>
<evidence type="ECO:0000256" key="6">
    <source>
        <dbReference type="ARBA" id="ARBA00022741"/>
    </source>
</evidence>
<dbReference type="InterPro" id="IPR050388">
    <property type="entry name" value="ABC_Ni/Peptide_Import"/>
</dbReference>
<sequence>MTRLQIEDLTVSFVQYERGLRRRVVPGLAGMDLDVAPGEVVALVGASGAGKSLLAHAVLGLLPPNAVESGRVVVDGFEAAPADRRRFAGRDVVLLPQSVTYLDPVAPVGRQIRRAARLAGLADPAAAAASALHRRGLGAEVLGRYPHELSGGMARRVLVAMALLGRPRIIIADEPTPGLQQESAEAVLDELRARADDGCGVVLITHDLVAALPVSDRIVICEEGRTVDVAAPQDFTGDGERLRHPYTRALWRALPANGLRLPAVGEVA</sequence>
<comment type="similarity">
    <text evidence="2">Belongs to the ABC transporter superfamily.</text>
</comment>
<dbReference type="InterPro" id="IPR017871">
    <property type="entry name" value="ABC_transporter-like_CS"/>
</dbReference>
<keyword evidence="5" id="KW-0533">Nickel</keyword>
<keyword evidence="6" id="KW-0547">Nucleotide-binding</keyword>
<evidence type="ECO:0000259" key="16">
    <source>
        <dbReference type="PROSITE" id="PS50893"/>
    </source>
</evidence>
<dbReference type="EC" id="7.2.2.11" evidence="13"/>
<comment type="catalytic activity">
    <reaction evidence="15">
        <text>Ni(2+)(out) + ATP + H2O = Ni(2+)(in) + ADP + phosphate + H(+)</text>
        <dbReference type="Rhea" id="RHEA:15557"/>
        <dbReference type="ChEBI" id="CHEBI:15377"/>
        <dbReference type="ChEBI" id="CHEBI:15378"/>
        <dbReference type="ChEBI" id="CHEBI:30616"/>
        <dbReference type="ChEBI" id="CHEBI:43474"/>
        <dbReference type="ChEBI" id="CHEBI:49786"/>
        <dbReference type="ChEBI" id="CHEBI:456216"/>
        <dbReference type="EC" id="7.2.2.11"/>
    </reaction>
    <physiologicalReaction direction="left-to-right" evidence="15">
        <dbReference type="Rhea" id="RHEA:15558"/>
    </physiologicalReaction>
</comment>
<evidence type="ECO:0000256" key="11">
    <source>
        <dbReference type="ARBA" id="ARBA00023136"/>
    </source>
</evidence>
<keyword evidence="4" id="KW-1003">Cell membrane</keyword>
<proteinExistence type="inferred from homology"/>
<dbReference type="RefSeq" id="WP_073456546.1">
    <property type="nucleotide sequence ID" value="NZ_CALGVN010000011.1"/>
</dbReference>
<organism evidence="17 18">
    <name type="scientific">Pseudonocardia thermophila</name>
    <dbReference type="NCBI Taxonomy" id="1848"/>
    <lineage>
        <taxon>Bacteria</taxon>
        <taxon>Bacillati</taxon>
        <taxon>Actinomycetota</taxon>
        <taxon>Actinomycetes</taxon>
        <taxon>Pseudonocardiales</taxon>
        <taxon>Pseudonocardiaceae</taxon>
        <taxon>Pseudonocardia</taxon>
    </lineage>
</organism>
<keyword evidence="11" id="KW-0472">Membrane</keyword>
<dbReference type="GO" id="GO:0015413">
    <property type="term" value="F:ABC-type nickel transporter activity"/>
    <property type="evidence" value="ECO:0007669"/>
    <property type="project" value="UniProtKB-EC"/>
</dbReference>
<evidence type="ECO:0000256" key="3">
    <source>
        <dbReference type="ARBA" id="ARBA00022448"/>
    </source>
</evidence>
<evidence type="ECO:0000256" key="12">
    <source>
        <dbReference type="ARBA" id="ARBA00038669"/>
    </source>
</evidence>
<dbReference type="SMART" id="SM00382">
    <property type="entry name" value="AAA"/>
    <property type="match status" value="1"/>
</dbReference>
<comment type="subunit">
    <text evidence="12">The complex is composed of two ATP-binding proteins (NikD and NikE), two transmembrane proteins (NikB and NikC) and a solute-binding protein (NikA).</text>
</comment>
<dbReference type="PANTHER" id="PTHR43297">
    <property type="entry name" value="OLIGOPEPTIDE TRANSPORT ATP-BINDING PROTEIN APPD"/>
    <property type="match status" value="1"/>
</dbReference>
<dbReference type="SUPFAM" id="SSF52540">
    <property type="entry name" value="P-loop containing nucleoside triphosphate hydrolases"/>
    <property type="match status" value="1"/>
</dbReference>
<keyword evidence="10" id="KW-0921">Nickel transport</keyword>
<keyword evidence="18" id="KW-1185">Reference proteome</keyword>
<dbReference type="OrthoDB" id="8036461at2"/>
<evidence type="ECO:0000256" key="2">
    <source>
        <dbReference type="ARBA" id="ARBA00005417"/>
    </source>
</evidence>
<evidence type="ECO:0000256" key="13">
    <source>
        <dbReference type="ARBA" id="ARBA00039098"/>
    </source>
</evidence>
<dbReference type="InterPro" id="IPR003593">
    <property type="entry name" value="AAA+_ATPase"/>
</dbReference>
<evidence type="ECO:0000256" key="5">
    <source>
        <dbReference type="ARBA" id="ARBA00022596"/>
    </source>
</evidence>
<dbReference type="AlphaFoldDB" id="A0A1M6RZ76"/>
<evidence type="ECO:0000256" key="4">
    <source>
        <dbReference type="ARBA" id="ARBA00022475"/>
    </source>
</evidence>
<reference evidence="17 18" key="1">
    <citation type="submission" date="2016-11" db="EMBL/GenBank/DDBJ databases">
        <authorList>
            <person name="Jaros S."/>
            <person name="Januszkiewicz K."/>
            <person name="Wedrychowicz H."/>
        </authorList>
    </citation>
    <scope>NUCLEOTIDE SEQUENCE [LARGE SCALE GENOMIC DNA]</scope>
    <source>
        <strain evidence="17 18">DSM 43832</strain>
    </source>
</reference>
<name>A0A1M6RZ76_PSETH</name>
<evidence type="ECO:0000256" key="9">
    <source>
        <dbReference type="ARBA" id="ARBA00023065"/>
    </source>
</evidence>
<dbReference type="STRING" id="1848.SAMN05443637_105234"/>
<dbReference type="GO" id="GO:0016887">
    <property type="term" value="F:ATP hydrolysis activity"/>
    <property type="evidence" value="ECO:0007669"/>
    <property type="project" value="InterPro"/>
</dbReference>
<evidence type="ECO:0000256" key="15">
    <source>
        <dbReference type="ARBA" id="ARBA00048610"/>
    </source>
</evidence>
<dbReference type="InterPro" id="IPR003439">
    <property type="entry name" value="ABC_transporter-like_ATP-bd"/>
</dbReference>
<dbReference type="PROSITE" id="PS00211">
    <property type="entry name" value="ABC_TRANSPORTER_1"/>
    <property type="match status" value="1"/>
</dbReference>
<comment type="subcellular location">
    <subcellularLocation>
        <location evidence="1">Cell membrane</location>
        <topology evidence="1">Peripheral membrane protein</topology>
    </subcellularLocation>
</comment>
<evidence type="ECO:0000256" key="7">
    <source>
        <dbReference type="ARBA" id="ARBA00022840"/>
    </source>
</evidence>
<keyword evidence="8" id="KW-1278">Translocase</keyword>
<dbReference type="EMBL" id="FRAP01000005">
    <property type="protein sequence ID" value="SHK37720.1"/>
    <property type="molecule type" value="Genomic_DNA"/>
</dbReference>
<feature type="domain" description="ABC transporter" evidence="16">
    <location>
        <begin position="4"/>
        <end position="248"/>
    </location>
</feature>
<evidence type="ECO:0000256" key="10">
    <source>
        <dbReference type="ARBA" id="ARBA00023112"/>
    </source>
</evidence>
<keyword evidence="7 17" id="KW-0067">ATP-binding</keyword>
<protein>
    <recommendedName>
        <fullName evidence="14">Nickel import system ATP-binding protein NikD</fullName>
        <ecNumber evidence="13">7.2.2.11</ecNumber>
    </recommendedName>
</protein>
<dbReference type="GO" id="GO:0005524">
    <property type="term" value="F:ATP binding"/>
    <property type="evidence" value="ECO:0007669"/>
    <property type="project" value="UniProtKB-KW"/>
</dbReference>
<dbReference type="GO" id="GO:0005886">
    <property type="term" value="C:plasma membrane"/>
    <property type="evidence" value="ECO:0007669"/>
    <property type="project" value="UniProtKB-SubCell"/>
</dbReference>
<evidence type="ECO:0000256" key="14">
    <source>
        <dbReference type="ARBA" id="ARBA00044143"/>
    </source>
</evidence>
<dbReference type="Gene3D" id="3.40.50.300">
    <property type="entry name" value="P-loop containing nucleotide triphosphate hydrolases"/>
    <property type="match status" value="1"/>
</dbReference>
<accession>A0A1M6RZ76</accession>
<evidence type="ECO:0000313" key="18">
    <source>
        <dbReference type="Proteomes" id="UP000184363"/>
    </source>
</evidence>